<evidence type="ECO:0000313" key="3">
    <source>
        <dbReference type="Proteomes" id="UP000533476"/>
    </source>
</evidence>
<feature type="domain" description="NfeD-like C-terminal" evidence="1">
    <location>
        <begin position="8"/>
        <end position="66"/>
    </location>
</feature>
<dbReference type="AlphaFoldDB" id="A0A7Y0Q165"/>
<dbReference type="Gene3D" id="2.40.50.140">
    <property type="entry name" value="Nucleic acid-binding proteins"/>
    <property type="match status" value="1"/>
</dbReference>
<dbReference type="SUPFAM" id="SSF141322">
    <property type="entry name" value="NfeD domain-like"/>
    <property type="match status" value="1"/>
</dbReference>
<dbReference type="RefSeq" id="WP_169097492.1">
    <property type="nucleotide sequence ID" value="NZ_JABBVZ010000012.1"/>
</dbReference>
<organism evidence="2 3">
    <name type="scientific">Sulfobacillus harzensis</name>
    <dbReference type="NCBI Taxonomy" id="2729629"/>
    <lineage>
        <taxon>Bacteria</taxon>
        <taxon>Bacillati</taxon>
        <taxon>Bacillota</taxon>
        <taxon>Clostridia</taxon>
        <taxon>Eubacteriales</taxon>
        <taxon>Clostridiales Family XVII. Incertae Sedis</taxon>
        <taxon>Sulfobacillus</taxon>
    </lineage>
</organism>
<evidence type="ECO:0000313" key="2">
    <source>
        <dbReference type="EMBL" id="NMP21783.1"/>
    </source>
</evidence>
<dbReference type="Pfam" id="PF01957">
    <property type="entry name" value="NfeD"/>
    <property type="match status" value="1"/>
</dbReference>
<comment type="caution">
    <text evidence="2">The sequence shown here is derived from an EMBL/GenBank/DDBJ whole genome shotgun (WGS) entry which is preliminary data.</text>
</comment>
<dbReference type="EMBL" id="JABBVZ010000012">
    <property type="protein sequence ID" value="NMP21783.1"/>
    <property type="molecule type" value="Genomic_DNA"/>
</dbReference>
<sequence>MSYRPSIDRLTGQSGTVIDTVPGERRGTGVVRVSGELWTAETDWPEALLPQTPVLVVGRSGLRLSVLPERGGSNEAN</sequence>
<name>A0A7Y0Q165_9FIRM</name>
<reference evidence="2 3" key="1">
    <citation type="submission" date="2020-04" db="EMBL/GenBank/DDBJ databases">
        <authorList>
            <person name="Zhang R."/>
            <person name="Schippers A."/>
        </authorList>
    </citation>
    <scope>NUCLEOTIDE SEQUENCE [LARGE SCALE GENOMIC DNA]</scope>
    <source>
        <strain evidence="2 3">DSM 109850</strain>
    </source>
</reference>
<proteinExistence type="predicted"/>
<keyword evidence="3" id="KW-1185">Reference proteome</keyword>
<dbReference type="InterPro" id="IPR002810">
    <property type="entry name" value="NfeD-like_C"/>
</dbReference>
<dbReference type="Proteomes" id="UP000533476">
    <property type="component" value="Unassembled WGS sequence"/>
</dbReference>
<accession>A0A7Y0Q165</accession>
<gene>
    <name evidence="2" type="ORF">HIJ39_05380</name>
</gene>
<evidence type="ECO:0000259" key="1">
    <source>
        <dbReference type="Pfam" id="PF01957"/>
    </source>
</evidence>
<dbReference type="InterPro" id="IPR012340">
    <property type="entry name" value="NA-bd_OB-fold"/>
</dbReference>
<protein>
    <recommendedName>
        <fullName evidence="1">NfeD-like C-terminal domain-containing protein</fullName>
    </recommendedName>
</protein>